<dbReference type="InterPro" id="IPR036537">
    <property type="entry name" value="Adaptor_Cbl_N_dom_sf"/>
</dbReference>
<dbReference type="InterPro" id="IPR041266">
    <property type="entry name" value="EDS1_EP"/>
</dbReference>
<accession>A0AAW1PEC7</accession>
<evidence type="ECO:0000313" key="3">
    <source>
        <dbReference type="Proteomes" id="UP001489004"/>
    </source>
</evidence>
<feature type="domain" description="EDS1 EP" evidence="1">
    <location>
        <begin position="208"/>
        <end position="244"/>
    </location>
</feature>
<comment type="caution">
    <text evidence="2">The sequence shown here is derived from an EMBL/GenBank/DDBJ whole genome shotgun (WGS) entry which is preliminary data.</text>
</comment>
<dbReference type="InterPro" id="IPR059179">
    <property type="entry name" value="MLKL-like_MCAfunc"/>
</dbReference>
<name>A0AAW1PEC7_9CHLO</name>
<dbReference type="Proteomes" id="UP001489004">
    <property type="component" value="Unassembled WGS sequence"/>
</dbReference>
<keyword evidence="3" id="KW-1185">Reference proteome</keyword>
<gene>
    <name evidence="2" type="ORF">WJX72_010260</name>
</gene>
<proteinExistence type="predicted"/>
<reference evidence="2 3" key="1">
    <citation type="journal article" date="2024" name="Nat. Commun.">
        <title>Phylogenomics reveals the evolutionary origins of lichenization in chlorophyte algae.</title>
        <authorList>
            <person name="Puginier C."/>
            <person name="Libourel C."/>
            <person name="Otte J."/>
            <person name="Skaloud P."/>
            <person name="Haon M."/>
            <person name="Grisel S."/>
            <person name="Petersen M."/>
            <person name="Berrin J.G."/>
            <person name="Delaux P.M."/>
            <person name="Dal Grande F."/>
            <person name="Keller J."/>
        </authorList>
    </citation>
    <scope>NUCLEOTIDE SEQUENCE [LARGE SCALE GENOMIC DNA]</scope>
    <source>
        <strain evidence="2 3">SAG 2043</strain>
    </source>
</reference>
<dbReference type="Gene3D" id="1.20.930.20">
    <property type="entry name" value="Adaptor protein Cbl, N-terminal domain"/>
    <property type="match status" value="1"/>
</dbReference>
<dbReference type="Pfam" id="PF18117">
    <property type="entry name" value="EDS1_EP"/>
    <property type="match status" value="1"/>
</dbReference>
<protein>
    <recommendedName>
        <fullName evidence="1">EDS1 EP domain-containing protein</fullName>
    </recommendedName>
</protein>
<organism evidence="2 3">
    <name type="scientific">[Myrmecia] bisecta</name>
    <dbReference type="NCBI Taxonomy" id="41462"/>
    <lineage>
        <taxon>Eukaryota</taxon>
        <taxon>Viridiplantae</taxon>
        <taxon>Chlorophyta</taxon>
        <taxon>core chlorophytes</taxon>
        <taxon>Trebouxiophyceae</taxon>
        <taxon>Trebouxiales</taxon>
        <taxon>Trebouxiaceae</taxon>
        <taxon>Myrmecia</taxon>
    </lineage>
</organism>
<dbReference type="AlphaFoldDB" id="A0AAW1PEC7"/>
<evidence type="ECO:0000259" key="1">
    <source>
        <dbReference type="Pfam" id="PF18117"/>
    </source>
</evidence>
<dbReference type="CDD" id="cd21037">
    <property type="entry name" value="MLKL_NTD"/>
    <property type="match status" value="1"/>
</dbReference>
<sequence length="307" mass="35234">MVAAAPNCTPETKQVFDQVEKELEKVKELIMRCCDMNRMRAFFKSKSMQKEFESWRGRLATVMSWLLLANLAESSQVKEQMSSVFQAMKEGQGSMDQVVDSIRSLQASVQAEMRRKHTEKEAKLESQYNASVPHIDFLKGLRDKMGPEYCDDLAWNTTSARFTAEDKEKAIAAMRALWGFWRHTTKLYLGRHLLHPGDDPARPNGFFSGNWLGRGREYRLLVEPVDIANWYSQKKFEKYGHYMDGIETFDDEFKVDNNKRPGRYLLLQQLEEKAKGRANVESSLDKAREYKRVVEAGARAGAGAVPV</sequence>
<dbReference type="GO" id="GO:0007166">
    <property type="term" value="P:cell surface receptor signaling pathway"/>
    <property type="evidence" value="ECO:0007669"/>
    <property type="project" value="InterPro"/>
</dbReference>
<dbReference type="EMBL" id="JALJOR010000009">
    <property type="protein sequence ID" value="KAK9811796.1"/>
    <property type="molecule type" value="Genomic_DNA"/>
</dbReference>
<evidence type="ECO:0000313" key="2">
    <source>
        <dbReference type="EMBL" id="KAK9811796.1"/>
    </source>
</evidence>